<gene>
    <name evidence="4" type="ORF">D3874_08720</name>
</gene>
<keyword evidence="3" id="KW-0694">RNA-binding</keyword>
<accession>A0A418WAX3</accession>
<dbReference type="AlphaFoldDB" id="A0A418WAX3"/>
<dbReference type="Pfam" id="PF07378">
    <property type="entry name" value="FlbT"/>
    <property type="match status" value="1"/>
</dbReference>
<evidence type="ECO:0000313" key="4">
    <source>
        <dbReference type="EMBL" id="RJF87096.1"/>
    </source>
</evidence>
<organism evidence="4 5">
    <name type="scientific">Oleomonas cavernae</name>
    <dbReference type="NCBI Taxonomy" id="2320859"/>
    <lineage>
        <taxon>Bacteria</taxon>
        <taxon>Pseudomonadati</taxon>
        <taxon>Pseudomonadota</taxon>
        <taxon>Alphaproteobacteria</taxon>
        <taxon>Acetobacterales</taxon>
        <taxon>Acetobacteraceae</taxon>
        <taxon>Oleomonas</taxon>
    </lineage>
</organism>
<dbReference type="GO" id="GO:1902209">
    <property type="term" value="P:negative regulation of bacterial-type flagellum assembly"/>
    <property type="evidence" value="ECO:0007669"/>
    <property type="project" value="InterPro"/>
</dbReference>
<name>A0A418WAX3_9PROT</name>
<dbReference type="GO" id="GO:0006402">
    <property type="term" value="P:mRNA catabolic process"/>
    <property type="evidence" value="ECO:0007669"/>
    <property type="project" value="InterPro"/>
</dbReference>
<keyword evidence="5" id="KW-1185">Reference proteome</keyword>
<proteinExistence type="predicted"/>
<dbReference type="GO" id="GO:0048027">
    <property type="term" value="F:mRNA 5'-UTR binding"/>
    <property type="evidence" value="ECO:0007669"/>
    <property type="project" value="InterPro"/>
</dbReference>
<dbReference type="InterPro" id="IPR009967">
    <property type="entry name" value="Flagellum_FlbT"/>
</dbReference>
<evidence type="ECO:0000256" key="1">
    <source>
        <dbReference type="ARBA" id="ARBA00022491"/>
    </source>
</evidence>
<dbReference type="GO" id="GO:0044781">
    <property type="term" value="P:bacterial-type flagellum organization"/>
    <property type="evidence" value="ECO:0007669"/>
    <property type="project" value="UniProtKB-KW"/>
</dbReference>
<reference evidence="4 5" key="1">
    <citation type="submission" date="2018-09" db="EMBL/GenBank/DDBJ databases">
        <authorList>
            <person name="Zhu H."/>
        </authorList>
    </citation>
    <scope>NUCLEOTIDE SEQUENCE [LARGE SCALE GENOMIC DNA]</scope>
    <source>
        <strain evidence="4 5">K1W22B-8</strain>
    </source>
</reference>
<dbReference type="Proteomes" id="UP000284605">
    <property type="component" value="Unassembled WGS sequence"/>
</dbReference>
<dbReference type="EMBL" id="QYUK01000011">
    <property type="protein sequence ID" value="RJF87096.1"/>
    <property type="molecule type" value="Genomic_DNA"/>
</dbReference>
<comment type="caution">
    <text evidence="4">The sequence shown here is derived from an EMBL/GenBank/DDBJ whole genome shotgun (WGS) entry which is preliminary data.</text>
</comment>
<sequence length="143" mass="15235">MRRGGFGVPLKITLAPEEKIIVNGVVIANAGGPATLSVLNRAQILRGKDILAAEDAQTPATRIYYVLQCLYLFPDRAADYQAAAKGFLADYAAAAPSAAATIAEITEQLATRQIYPALKTAKKLLAHEKEIFAHVPDPAPAHL</sequence>
<keyword evidence="2" id="KW-1005">Bacterial flagellum biogenesis</keyword>
<protein>
    <submittedName>
        <fullName evidence="4">Flagellum biosynthesis protein FlbT</fullName>
    </submittedName>
</protein>
<evidence type="ECO:0000313" key="5">
    <source>
        <dbReference type="Proteomes" id="UP000284605"/>
    </source>
</evidence>
<evidence type="ECO:0000256" key="2">
    <source>
        <dbReference type="ARBA" id="ARBA00022795"/>
    </source>
</evidence>
<keyword evidence="1" id="KW-0678">Repressor</keyword>
<evidence type="ECO:0000256" key="3">
    <source>
        <dbReference type="ARBA" id="ARBA00022884"/>
    </source>
</evidence>